<dbReference type="GO" id="GO:0000289">
    <property type="term" value="P:nuclear-transcribed mRNA poly(A) tail shortening"/>
    <property type="evidence" value="ECO:0007669"/>
    <property type="project" value="UniProtKB-ARBA"/>
</dbReference>
<accession>A0A139ANI8</accession>
<evidence type="ECO:0000256" key="4">
    <source>
        <dbReference type="SAM" id="MobiDB-lite"/>
    </source>
</evidence>
<dbReference type="Pfam" id="PF04153">
    <property type="entry name" value="NOT2_3_5_C"/>
    <property type="match status" value="1"/>
</dbReference>
<evidence type="ECO:0000256" key="1">
    <source>
        <dbReference type="ARBA" id="ARBA00007682"/>
    </source>
</evidence>
<keyword evidence="3" id="KW-0804">Transcription</keyword>
<evidence type="ECO:0000256" key="3">
    <source>
        <dbReference type="ARBA" id="ARBA00023163"/>
    </source>
</evidence>
<organism evidence="6 7">
    <name type="scientific">Gonapodya prolifera (strain JEL478)</name>
    <name type="common">Monoblepharis prolifera</name>
    <dbReference type="NCBI Taxonomy" id="1344416"/>
    <lineage>
        <taxon>Eukaryota</taxon>
        <taxon>Fungi</taxon>
        <taxon>Fungi incertae sedis</taxon>
        <taxon>Chytridiomycota</taxon>
        <taxon>Chytridiomycota incertae sedis</taxon>
        <taxon>Monoblepharidomycetes</taxon>
        <taxon>Monoblepharidales</taxon>
        <taxon>Gonapodyaceae</taxon>
        <taxon>Gonapodya</taxon>
    </lineage>
</organism>
<dbReference type="InterPro" id="IPR007282">
    <property type="entry name" value="NOT2/3/5_C"/>
</dbReference>
<evidence type="ECO:0000259" key="5">
    <source>
        <dbReference type="Pfam" id="PF04153"/>
    </source>
</evidence>
<gene>
    <name evidence="6" type="ORF">M427DRAFT_53705</name>
</gene>
<feature type="domain" description="NOT2/NOT3/NOT5 C-terminal" evidence="5">
    <location>
        <begin position="70"/>
        <end position="203"/>
    </location>
</feature>
<dbReference type="GO" id="GO:0030015">
    <property type="term" value="C:CCR4-NOT core complex"/>
    <property type="evidence" value="ECO:0007669"/>
    <property type="project" value="InterPro"/>
</dbReference>
<keyword evidence="7" id="KW-1185">Reference proteome</keyword>
<dbReference type="EMBL" id="KQ965742">
    <property type="protein sequence ID" value="KXS18309.1"/>
    <property type="molecule type" value="Genomic_DNA"/>
</dbReference>
<evidence type="ECO:0000313" key="6">
    <source>
        <dbReference type="EMBL" id="KXS18309.1"/>
    </source>
</evidence>
<comment type="similarity">
    <text evidence="1">Belongs to the CNOT2/3/5 family.</text>
</comment>
<dbReference type="OrthoDB" id="25391at2759"/>
<evidence type="ECO:0000256" key="2">
    <source>
        <dbReference type="ARBA" id="ARBA00023015"/>
    </source>
</evidence>
<reference evidence="6 7" key="1">
    <citation type="journal article" date="2015" name="Genome Biol. Evol.">
        <title>Phylogenomic analyses indicate that early fungi evolved digesting cell walls of algal ancestors of land plants.</title>
        <authorList>
            <person name="Chang Y."/>
            <person name="Wang S."/>
            <person name="Sekimoto S."/>
            <person name="Aerts A.L."/>
            <person name="Choi C."/>
            <person name="Clum A."/>
            <person name="LaButti K.M."/>
            <person name="Lindquist E.A."/>
            <person name="Yee Ngan C."/>
            <person name="Ohm R.A."/>
            <person name="Salamov A.A."/>
            <person name="Grigoriev I.V."/>
            <person name="Spatafora J.W."/>
            <person name="Berbee M.L."/>
        </authorList>
    </citation>
    <scope>NUCLEOTIDE SEQUENCE [LARGE SCALE GENOMIC DNA]</scope>
    <source>
        <strain evidence="6 7">JEL478</strain>
    </source>
</reference>
<dbReference type="GO" id="GO:0006355">
    <property type="term" value="P:regulation of DNA-templated transcription"/>
    <property type="evidence" value="ECO:0007669"/>
    <property type="project" value="InterPro"/>
</dbReference>
<proteinExistence type="inferred from homology"/>
<dbReference type="STRING" id="1344416.A0A139ANI8"/>
<protein>
    <recommendedName>
        <fullName evidence="5">NOT2/NOT3/NOT5 C-terminal domain-containing protein</fullName>
    </recommendedName>
</protein>
<dbReference type="PANTHER" id="PTHR23326">
    <property type="entry name" value="CCR4 NOT-RELATED"/>
    <property type="match status" value="1"/>
</dbReference>
<sequence>MGPPGAVPPGGIPPPGSVASPGVGVSQDRYGLHGLLDVIRGTDPDQSALALGSDLTTLGLDLNSDGPLWSTFVSPFAPVPTTRPDPVFTLPPCYNLPTPPPPALTKLHDFSDETLLYAFYAMPRDAMAEAAAQELHARSWRFHKESRVWLARDADAAQPGGAQQRPPGVGPGGAAVDKAAYWIWELAKWERERRDMVVRYEDLEDRSNGVGAPAGAGMGLAGAAGIAGMAMGMPGGGGMSMLPGAGGALPGIAGLLGPGGQQANGVPAADGVGANPGAGGVRPGAGGGAGAAAAALMQSFGVGGGVAQGGLQQVMMQQMQSGAGVGGVSGVGMGMGGVGQGQGLAGLFAGQRFGGSG</sequence>
<feature type="region of interest" description="Disordered" evidence="4">
    <location>
        <begin position="1"/>
        <end position="20"/>
    </location>
</feature>
<name>A0A139ANI8_GONPJ</name>
<evidence type="ECO:0000313" key="7">
    <source>
        <dbReference type="Proteomes" id="UP000070544"/>
    </source>
</evidence>
<dbReference type="InterPro" id="IPR038635">
    <property type="entry name" value="CCR4-NOT_su2/3/5_C_sf"/>
</dbReference>
<dbReference type="Proteomes" id="UP000070544">
    <property type="component" value="Unassembled WGS sequence"/>
</dbReference>
<dbReference type="Gene3D" id="2.30.30.1020">
    <property type="entry name" value="CCR4-NOT complex subunit 2/3/5, C-terminal domain"/>
    <property type="match status" value="1"/>
</dbReference>
<keyword evidence="2" id="KW-0805">Transcription regulation</keyword>
<dbReference type="AlphaFoldDB" id="A0A139ANI8"/>
<feature type="compositionally biased region" description="Pro residues" evidence="4">
    <location>
        <begin position="1"/>
        <end position="16"/>
    </location>
</feature>
<dbReference type="InterPro" id="IPR040168">
    <property type="entry name" value="Not2/3/5"/>
</dbReference>